<protein>
    <submittedName>
        <fullName evidence="7">Uncharacterized protein</fullName>
    </submittedName>
</protein>
<evidence type="ECO:0000313" key="7">
    <source>
        <dbReference type="EMBL" id="CAE8643984.1"/>
    </source>
</evidence>
<keyword evidence="2 6" id="KW-0812">Transmembrane</keyword>
<evidence type="ECO:0000256" key="1">
    <source>
        <dbReference type="ARBA" id="ARBA00004141"/>
    </source>
</evidence>
<feature type="transmembrane region" description="Helical" evidence="6">
    <location>
        <begin position="39"/>
        <end position="63"/>
    </location>
</feature>
<reference evidence="7" key="1">
    <citation type="submission" date="2021-02" db="EMBL/GenBank/DDBJ databases">
        <authorList>
            <person name="Dougan E. K."/>
            <person name="Rhodes N."/>
            <person name="Thang M."/>
            <person name="Chan C."/>
        </authorList>
    </citation>
    <scope>NUCLEOTIDE SEQUENCE</scope>
</reference>
<comment type="caution">
    <text evidence="7">The sequence shown here is derived from an EMBL/GenBank/DDBJ whole genome shotgun (WGS) entry which is preliminary data.</text>
</comment>
<dbReference type="GO" id="GO:0016020">
    <property type="term" value="C:membrane"/>
    <property type="evidence" value="ECO:0007669"/>
    <property type="project" value="UniProtKB-SubCell"/>
</dbReference>
<gene>
    <name evidence="7" type="ORF">PGLA2088_LOCUS2648</name>
</gene>
<feature type="non-terminal residue" evidence="7">
    <location>
        <position position="1"/>
    </location>
</feature>
<feature type="transmembrane region" description="Helical" evidence="6">
    <location>
        <begin position="75"/>
        <end position="97"/>
    </location>
</feature>
<organism evidence="7 8">
    <name type="scientific">Polarella glacialis</name>
    <name type="common">Dinoflagellate</name>
    <dbReference type="NCBI Taxonomy" id="89957"/>
    <lineage>
        <taxon>Eukaryota</taxon>
        <taxon>Sar</taxon>
        <taxon>Alveolata</taxon>
        <taxon>Dinophyceae</taxon>
        <taxon>Suessiales</taxon>
        <taxon>Suessiaceae</taxon>
        <taxon>Polarella</taxon>
    </lineage>
</organism>
<evidence type="ECO:0000313" key="8">
    <source>
        <dbReference type="Proteomes" id="UP000626109"/>
    </source>
</evidence>
<keyword evidence="3 6" id="KW-1133">Transmembrane helix</keyword>
<dbReference type="EMBL" id="CAJNNW010002199">
    <property type="protein sequence ID" value="CAE8643984.1"/>
    <property type="molecule type" value="Genomic_DNA"/>
</dbReference>
<proteinExistence type="predicted"/>
<feature type="transmembrane region" description="Helical" evidence="6">
    <location>
        <begin position="234"/>
        <end position="253"/>
    </location>
</feature>
<dbReference type="Pfam" id="PF03619">
    <property type="entry name" value="Solute_trans_a"/>
    <property type="match status" value="1"/>
</dbReference>
<evidence type="ECO:0000256" key="2">
    <source>
        <dbReference type="ARBA" id="ARBA00022692"/>
    </source>
</evidence>
<name>A0A813I0G7_POLGL</name>
<feature type="transmembrane region" description="Helical" evidence="6">
    <location>
        <begin position="265"/>
        <end position="284"/>
    </location>
</feature>
<dbReference type="PANTHER" id="PTHR23423">
    <property type="entry name" value="ORGANIC SOLUTE TRANSPORTER-RELATED"/>
    <property type="match status" value="1"/>
</dbReference>
<comment type="subcellular location">
    <subcellularLocation>
        <location evidence="1">Membrane</location>
        <topology evidence="1">Multi-pass membrane protein</topology>
    </subcellularLocation>
</comment>
<accession>A0A813I0G7</accession>
<evidence type="ECO:0000256" key="5">
    <source>
        <dbReference type="SAM" id="MobiDB-lite"/>
    </source>
</evidence>
<evidence type="ECO:0000256" key="6">
    <source>
        <dbReference type="SAM" id="Phobius"/>
    </source>
</evidence>
<dbReference type="Proteomes" id="UP000626109">
    <property type="component" value="Unassembled WGS sequence"/>
</dbReference>
<evidence type="ECO:0000256" key="3">
    <source>
        <dbReference type="ARBA" id="ARBA00022989"/>
    </source>
</evidence>
<dbReference type="InterPro" id="IPR005178">
    <property type="entry name" value="Ostalpha/TMEM184C"/>
</dbReference>
<feature type="compositionally biased region" description="Acidic residues" evidence="5">
    <location>
        <begin position="331"/>
        <end position="342"/>
    </location>
</feature>
<dbReference type="SMART" id="SM01417">
    <property type="entry name" value="Solute_trans_a"/>
    <property type="match status" value="1"/>
</dbReference>
<keyword evidence="4 6" id="KW-0472">Membrane</keyword>
<feature type="region of interest" description="Disordered" evidence="5">
    <location>
        <begin position="331"/>
        <end position="374"/>
    </location>
</feature>
<evidence type="ECO:0000256" key="4">
    <source>
        <dbReference type="ARBA" id="ARBA00023136"/>
    </source>
</evidence>
<sequence length="606" mass="68001">MAAQLLSPTPTSWELDERMGLGPRIGVFFHNCLQQNPHVFIFVWVVGGLVTALVCGLALQHAYRLSQKPLTLLRGYYLQCLIFPVTWGLSAYFTLLCPRTALLSELMQGISEAAVIANFSTILFMILCLESYRSQPTQHGYDAEQPPAVPKMSSTIFKALAQQGPKPHFAVLPFFCLCGPCFRKHDMEPKHLLRVSWLVRQYVYVMFVMSIFGMWCAMSLPAEIAEHVKLIMSIALKISGFTAVYGLFVLYKATYDLLHEWNTTVKFLSIKFVILLSIVQKRFLGMLVKKLLPKEADSCLFEPGYPHNLEQVVNFWSQFLIVLAMPTIEDGDEDGSGEEDDESQNRSPPPTSDGSHEKTDARKKISKGRIGHPRPDADAALLISEEAYNQTASYLVNLQPAPGTDFHQVIYNARNRAGELYGPDPTYLYPLHISVSGFFEATGNLVPDLVAGMRELLTRELRKDHRIETGKVICTKTGYVLFDMQAPAITNFSQNLNTWSEETLGVHIRPKAVNHISLACNRPDPASRENIRAIYEPSVDDPTGSECAAALKTATFDLVLSKLLQRASFENFERDGPHTFQEIARIRVEPPLVVPRRTSFSELPPE</sequence>
<feature type="transmembrane region" description="Helical" evidence="6">
    <location>
        <begin position="109"/>
        <end position="132"/>
    </location>
</feature>
<dbReference type="AlphaFoldDB" id="A0A813I0G7"/>
<feature type="transmembrane region" description="Helical" evidence="6">
    <location>
        <begin position="202"/>
        <end position="222"/>
    </location>
</feature>
<feature type="compositionally biased region" description="Basic and acidic residues" evidence="5">
    <location>
        <begin position="354"/>
        <end position="363"/>
    </location>
</feature>